<dbReference type="InParanoid" id="A0A3N0V4T0"/>
<dbReference type="AlphaFoldDB" id="A0A3N0V4T0"/>
<evidence type="ECO:0000259" key="3">
    <source>
        <dbReference type="Pfam" id="PF16537"/>
    </source>
</evidence>
<keyword evidence="2" id="KW-0812">Transmembrane</keyword>
<gene>
    <name evidence="4" type="ORF">ED208_13920</name>
</gene>
<feature type="transmembrane region" description="Helical" evidence="2">
    <location>
        <begin position="45"/>
        <end position="67"/>
    </location>
</feature>
<evidence type="ECO:0000313" key="5">
    <source>
        <dbReference type="Proteomes" id="UP000282106"/>
    </source>
</evidence>
<dbReference type="Pfam" id="PF16537">
    <property type="entry name" value="T2SSB"/>
    <property type="match status" value="1"/>
</dbReference>
<evidence type="ECO:0000256" key="2">
    <source>
        <dbReference type="SAM" id="Phobius"/>
    </source>
</evidence>
<keyword evidence="5" id="KW-1185">Reference proteome</keyword>
<organism evidence="4 5">
    <name type="scientific">Stagnimonas aquatica</name>
    <dbReference type="NCBI Taxonomy" id="2689987"/>
    <lineage>
        <taxon>Bacteria</taxon>
        <taxon>Pseudomonadati</taxon>
        <taxon>Pseudomonadota</taxon>
        <taxon>Gammaproteobacteria</taxon>
        <taxon>Nevskiales</taxon>
        <taxon>Nevskiaceae</taxon>
        <taxon>Stagnimonas</taxon>
    </lineage>
</organism>
<accession>A0A3N0V4T0</accession>
<feature type="region of interest" description="Disordered" evidence="1">
    <location>
        <begin position="130"/>
        <end position="151"/>
    </location>
</feature>
<sequence>MSFILDALQKSERERHAGQAPAIDEALSRPPPDPRRARGRSEAALMIRTALAVVAVFLVAGLTWWLLGTSRHKPVPVPATADAAPAAAAAAQPADSPAELLAEAPTALRIDPERLAVPVDAEVGPDAATLDEVLDDSPETATDSVPPPATERAEVSPAVAAAPVVATPTPPPAVRAPEPMPLKDMPPSFRSEFPALSVQVHVYDANPLRRFVLINGKKYRETDTLVEGPKVVEIVPEGVVLEHRGTRVLQEMPR</sequence>
<evidence type="ECO:0000313" key="4">
    <source>
        <dbReference type="EMBL" id="ROH87806.1"/>
    </source>
</evidence>
<evidence type="ECO:0000256" key="1">
    <source>
        <dbReference type="SAM" id="MobiDB-lite"/>
    </source>
</evidence>
<keyword evidence="2" id="KW-0472">Membrane</keyword>
<feature type="domain" description="Type II secretion system protein GspB C-terminal" evidence="3">
    <location>
        <begin position="194"/>
        <end position="248"/>
    </location>
</feature>
<comment type="caution">
    <text evidence="4">The sequence shown here is derived from an EMBL/GenBank/DDBJ whole genome shotgun (WGS) entry which is preliminary data.</text>
</comment>
<dbReference type="GO" id="GO:0015627">
    <property type="term" value="C:type II protein secretion system complex"/>
    <property type="evidence" value="ECO:0007669"/>
    <property type="project" value="InterPro"/>
</dbReference>
<proteinExistence type="predicted"/>
<reference evidence="4 5" key="1">
    <citation type="submission" date="2018-10" db="EMBL/GenBank/DDBJ databases">
        <authorList>
            <person name="Chen W.-M."/>
        </authorList>
    </citation>
    <scope>NUCLEOTIDE SEQUENCE [LARGE SCALE GENOMIC DNA]</scope>
    <source>
        <strain evidence="4 5">THS-13</strain>
    </source>
</reference>
<feature type="region of interest" description="Disordered" evidence="1">
    <location>
        <begin position="13"/>
        <end position="40"/>
    </location>
</feature>
<dbReference type="EMBL" id="RJVO01000007">
    <property type="protein sequence ID" value="ROH87806.1"/>
    <property type="molecule type" value="Genomic_DNA"/>
</dbReference>
<dbReference type="RefSeq" id="WP_123212530.1">
    <property type="nucleotide sequence ID" value="NZ_RJVO01000007.1"/>
</dbReference>
<protein>
    <recommendedName>
        <fullName evidence="3">Type II secretion system protein GspB C-terminal domain-containing protein</fullName>
    </recommendedName>
</protein>
<dbReference type="Proteomes" id="UP000282106">
    <property type="component" value="Unassembled WGS sequence"/>
</dbReference>
<keyword evidence="2" id="KW-1133">Transmembrane helix</keyword>
<name>A0A3N0V4T0_9GAMM</name>
<dbReference type="InterPro" id="IPR032389">
    <property type="entry name" value="GspB_C"/>
</dbReference>